<dbReference type="PANTHER" id="PTHR43157:SF31">
    <property type="entry name" value="PHOSPHATIDYLINOSITOL-GLYCAN BIOSYNTHESIS CLASS F PROTEIN"/>
    <property type="match status" value="1"/>
</dbReference>
<evidence type="ECO:0000313" key="4">
    <source>
        <dbReference type="Proteomes" id="UP000696485"/>
    </source>
</evidence>
<gene>
    <name evidence="3" type="primary">RDH14_2</name>
    <name evidence="3" type="ORF">BG006_009207</name>
</gene>
<dbReference type="PRINTS" id="PR00081">
    <property type="entry name" value="GDHRDH"/>
</dbReference>
<dbReference type="Gene3D" id="3.40.50.720">
    <property type="entry name" value="NAD(P)-binding Rossmann-like Domain"/>
    <property type="match status" value="1"/>
</dbReference>
<dbReference type="PRINTS" id="PR00080">
    <property type="entry name" value="SDRFAMILY"/>
</dbReference>
<comment type="caution">
    <text evidence="3">The sequence shown here is derived from an EMBL/GenBank/DDBJ whole genome shotgun (WGS) entry which is preliminary data.</text>
</comment>
<comment type="similarity">
    <text evidence="2">Belongs to the short-chain dehydrogenases/reductases (SDR) family.</text>
</comment>
<accession>A0A9P5SQR1</accession>
<proteinExistence type="inferred from homology"/>
<evidence type="ECO:0000313" key="3">
    <source>
        <dbReference type="EMBL" id="KAF9336252.1"/>
    </source>
</evidence>
<reference evidence="3" key="1">
    <citation type="journal article" date="2020" name="Fungal Divers.">
        <title>Resolving the Mortierellaceae phylogeny through synthesis of multi-gene phylogenetics and phylogenomics.</title>
        <authorList>
            <person name="Vandepol N."/>
            <person name="Liber J."/>
            <person name="Desiro A."/>
            <person name="Na H."/>
            <person name="Kennedy M."/>
            <person name="Barry K."/>
            <person name="Grigoriev I.V."/>
            <person name="Miller A.N."/>
            <person name="O'Donnell K."/>
            <person name="Stajich J.E."/>
            <person name="Bonito G."/>
        </authorList>
    </citation>
    <scope>NUCLEOTIDE SEQUENCE</scope>
    <source>
        <strain evidence="3">NVP1</strain>
    </source>
</reference>
<dbReference type="PANTHER" id="PTHR43157">
    <property type="entry name" value="PHOSPHATIDYLINOSITOL-GLYCAN BIOSYNTHESIS CLASS F PROTEIN-RELATED"/>
    <property type="match status" value="1"/>
</dbReference>
<dbReference type="SUPFAM" id="SSF51735">
    <property type="entry name" value="NAD(P)-binding Rossmann-fold domains"/>
    <property type="match status" value="1"/>
</dbReference>
<dbReference type="Pfam" id="PF00106">
    <property type="entry name" value="adh_short"/>
    <property type="match status" value="1"/>
</dbReference>
<dbReference type="GO" id="GO:0016491">
    <property type="term" value="F:oxidoreductase activity"/>
    <property type="evidence" value="ECO:0007669"/>
    <property type="project" value="UniProtKB-KW"/>
</dbReference>
<name>A0A9P5SQR1_9FUNG</name>
<protein>
    <submittedName>
        <fullName evidence="3">Retinol dehydrogenase 14</fullName>
    </submittedName>
</protein>
<keyword evidence="4" id="KW-1185">Reference proteome</keyword>
<organism evidence="3 4">
    <name type="scientific">Podila minutissima</name>
    <dbReference type="NCBI Taxonomy" id="64525"/>
    <lineage>
        <taxon>Eukaryota</taxon>
        <taxon>Fungi</taxon>
        <taxon>Fungi incertae sedis</taxon>
        <taxon>Mucoromycota</taxon>
        <taxon>Mortierellomycotina</taxon>
        <taxon>Mortierellomycetes</taxon>
        <taxon>Mortierellales</taxon>
        <taxon>Mortierellaceae</taxon>
        <taxon>Podila</taxon>
    </lineage>
</organism>
<dbReference type="InterPro" id="IPR036291">
    <property type="entry name" value="NAD(P)-bd_dom_sf"/>
</dbReference>
<sequence>MTTVLFPPHAAWHDRFLLWIAHISQTWPLGLTATMVGVMECVLNVWQYIKQHDFTARSIKRRQLWIDQARTAAAGAPRVALVTGGNTGLGYETAKALVEAGYRTVIACRSVGKGEEAVAKIEAETGIKGLAEVCALDLSSFESVKQFVREFKSRENVLDVLVNNAGIMDVPFGLTKDGYETQFGVNHLGHYILTNELLPLLNKAKQGRIVVLSSGAMYSSNEIRYDRLQTDVGYSRLGHYSYSKLANLLFAKALKTRLEQANSKVTVNACHPGACYTELFRNNLLMCIVMMPAQIVCRSPREGAMTSIYLALAPEVENVSGEYFFDQIPRTVNPIALREQEQEMLWSKSVSYTGVNFKL</sequence>
<evidence type="ECO:0000256" key="1">
    <source>
        <dbReference type="ARBA" id="ARBA00023002"/>
    </source>
</evidence>
<dbReference type="CDD" id="cd05327">
    <property type="entry name" value="retinol-DH_like_SDR_c_like"/>
    <property type="match status" value="1"/>
</dbReference>
<dbReference type="AlphaFoldDB" id="A0A9P5SQR1"/>
<dbReference type="Proteomes" id="UP000696485">
    <property type="component" value="Unassembled WGS sequence"/>
</dbReference>
<keyword evidence="1" id="KW-0560">Oxidoreductase</keyword>
<dbReference type="InterPro" id="IPR002347">
    <property type="entry name" value="SDR_fam"/>
</dbReference>
<evidence type="ECO:0000256" key="2">
    <source>
        <dbReference type="RuleBase" id="RU000363"/>
    </source>
</evidence>
<dbReference type="EMBL" id="JAAAUY010000066">
    <property type="protein sequence ID" value="KAF9336252.1"/>
    <property type="molecule type" value="Genomic_DNA"/>
</dbReference>